<dbReference type="CDD" id="cd16961">
    <property type="entry name" value="RMtype1_S_TRD-CR_like"/>
    <property type="match status" value="1"/>
</dbReference>
<comment type="similarity">
    <text evidence="1">Belongs to the type-I restriction system S methylase family.</text>
</comment>
<dbReference type="PDB" id="3OKG">
    <property type="method" value="X-ray"/>
    <property type="resolution" value="1.95 A"/>
    <property type="chains" value="A/B=1-398"/>
</dbReference>
<dbReference type="PDB" id="5YBB">
    <property type="method" value="X-ray"/>
    <property type="resolution" value="3.20 A"/>
    <property type="chains" value="D/G=2-398"/>
</dbReference>
<dbReference type="KEGG" id="tte:TTE1545"/>
<keyword evidence="8" id="KW-1185">Reference proteome</keyword>
<dbReference type="InterPro" id="IPR000055">
    <property type="entry name" value="Restrct_endonuc_typeI_TRD"/>
</dbReference>
<evidence type="ECO:0007829" key="9">
    <source>
        <dbReference type="PDB" id="3OKG"/>
    </source>
</evidence>
<reference evidence="7 8" key="1">
    <citation type="journal article" date="2002" name="Genome Res.">
        <title>A complete sequence of the T. tengcongensis genome.</title>
        <authorList>
            <person name="Bao Q."/>
            <person name="Tian Y."/>
            <person name="Li W."/>
            <person name="Xu Z."/>
            <person name="Xuan Z."/>
            <person name="Hu S."/>
            <person name="Dong W."/>
            <person name="Yang J."/>
            <person name="Chen Y."/>
            <person name="Xue Y."/>
            <person name="Xu Y."/>
            <person name="Lai X."/>
            <person name="Huang L."/>
            <person name="Dong X."/>
            <person name="Ma Y."/>
            <person name="Ling L."/>
            <person name="Tan H."/>
            <person name="Chen R."/>
            <person name="Wang J."/>
            <person name="Yu J."/>
            <person name="Yang H."/>
        </authorList>
    </citation>
    <scope>NUCLEOTIDE SEQUENCE [LARGE SCALE GENOMIC DNA]</scope>
    <source>
        <strain evidence="8">DSM 15242 / JCM 11007 / NBRC 100824 / MB4</strain>
    </source>
</reference>
<feature type="coiled-coil region" evidence="5">
    <location>
        <begin position="160"/>
        <end position="190"/>
    </location>
</feature>
<dbReference type="GO" id="GO:0004519">
    <property type="term" value="F:endonuclease activity"/>
    <property type="evidence" value="ECO:0007669"/>
    <property type="project" value="UniProtKB-KW"/>
</dbReference>
<dbReference type="PANTHER" id="PTHR43140">
    <property type="entry name" value="TYPE-1 RESTRICTION ENZYME ECOKI SPECIFICITY PROTEIN"/>
    <property type="match status" value="1"/>
</dbReference>
<dbReference type="PDBsum" id="5YBB"/>
<dbReference type="PANTHER" id="PTHR43140:SF1">
    <property type="entry name" value="TYPE I RESTRICTION ENZYME ECOKI SPECIFICITY SUBUNIT"/>
    <property type="match status" value="1"/>
</dbReference>
<dbReference type="PDBsum" id="3OKG"/>
<dbReference type="Pfam" id="PF01420">
    <property type="entry name" value="Methylase_S"/>
    <property type="match status" value="2"/>
</dbReference>
<feature type="domain" description="Type I restriction modification DNA specificity" evidence="6">
    <location>
        <begin position="11"/>
        <end position="175"/>
    </location>
</feature>
<reference evidence="9" key="2">
    <citation type="journal article" date="2011" name="PLoS ONE">
        <title>Structure of HsdS subunit from Thermoanaerobacter tengcongensis sheds lights on mechanism of dynamic opening and closing of type I methyltransferase.</title>
        <authorList>
            <person name="Gao P."/>
            <person name="Tang Q."/>
            <person name="An X."/>
            <person name="Yan X."/>
            <person name="Liang D."/>
        </authorList>
    </citation>
    <scope>X-RAY CRYSTALLOGRAPHY (1.95 ANGSTROMS)</scope>
</reference>
<dbReference type="AlphaFoldDB" id="Q8R9Q6"/>
<keyword evidence="9 10" id="KW-0002">3D-structure</keyword>
<dbReference type="Proteomes" id="UP000000555">
    <property type="component" value="Chromosome"/>
</dbReference>
<dbReference type="CDD" id="cd17497">
    <property type="entry name" value="RMtype1_S_TteMORF1547P-TRD2-CR2_like"/>
    <property type="match status" value="1"/>
</dbReference>
<evidence type="ECO:0007829" key="10">
    <source>
        <dbReference type="PDB" id="5YBB"/>
    </source>
</evidence>
<evidence type="ECO:0000256" key="2">
    <source>
        <dbReference type="ARBA" id="ARBA00022747"/>
    </source>
</evidence>
<dbReference type="REBASE" id="6054">
    <property type="entry name" value="S.TteMI"/>
</dbReference>
<dbReference type="SUPFAM" id="SSF116734">
    <property type="entry name" value="DNA methylase specificity domain"/>
    <property type="match status" value="2"/>
</dbReference>
<dbReference type="EMBL" id="AE008691">
    <property type="protein sequence ID" value="AAM24754.1"/>
    <property type="molecule type" value="Genomic_DNA"/>
</dbReference>
<keyword evidence="7" id="KW-0255">Endonuclease</keyword>
<dbReference type="SMR" id="Q8R9Q6"/>
<dbReference type="Gene3D" id="3.90.220.20">
    <property type="entry name" value="DNA methylase specificity domains"/>
    <property type="match status" value="2"/>
</dbReference>
<dbReference type="eggNOG" id="COG0732">
    <property type="taxonomic scope" value="Bacteria"/>
</dbReference>
<dbReference type="GO" id="GO:0003677">
    <property type="term" value="F:DNA binding"/>
    <property type="evidence" value="ECO:0007669"/>
    <property type="project" value="UniProtKB-KW"/>
</dbReference>
<evidence type="ECO:0000313" key="8">
    <source>
        <dbReference type="Proteomes" id="UP000000555"/>
    </source>
</evidence>
<accession>Q8R9Q6</accession>
<protein>
    <submittedName>
        <fullName evidence="7">Restriction endonuclease S subunits</fullName>
    </submittedName>
</protein>
<dbReference type="HOGENOM" id="CLU_021095_10_3_9"/>
<evidence type="ECO:0000256" key="4">
    <source>
        <dbReference type="ARBA" id="ARBA00038652"/>
    </source>
</evidence>
<evidence type="ECO:0000256" key="5">
    <source>
        <dbReference type="SAM" id="Coils"/>
    </source>
</evidence>
<dbReference type="RefSeq" id="WP_011025790.1">
    <property type="nucleotide sequence ID" value="NC_003869.1"/>
</dbReference>
<comment type="subunit">
    <text evidence="4">The methyltransferase is composed of M and S polypeptides.</text>
</comment>
<dbReference type="STRING" id="273068.TTE1545"/>
<evidence type="ECO:0000313" key="7">
    <source>
        <dbReference type="EMBL" id="AAM24754.1"/>
    </source>
</evidence>
<evidence type="ECO:0000256" key="1">
    <source>
        <dbReference type="ARBA" id="ARBA00010923"/>
    </source>
</evidence>
<feature type="domain" description="Type I restriction modification DNA specificity" evidence="6">
    <location>
        <begin position="213"/>
        <end position="376"/>
    </location>
</feature>
<keyword evidence="7" id="KW-0540">Nuclease</keyword>
<dbReference type="EvolutionaryTrace" id="Q8R9Q6"/>
<gene>
    <name evidence="7" type="primary">HsdS</name>
    <name evidence="7" type="ordered locus">TTE1545</name>
</gene>
<dbReference type="GO" id="GO:0009307">
    <property type="term" value="P:DNA restriction-modification system"/>
    <property type="evidence" value="ECO:0007669"/>
    <property type="project" value="UniProtKB-KW"/>
</dbReference>
<organism evidence="7 8">
    <name type="scientific">Caldanaerobacter subterraneus subsp. tengcongensis (strain DSM 15242 / JCM 11007 / NBRC 100824 / MB4)</name>
    <name type="common">Thermoanaerobacter tengcongensis</name>
    <dbReference type="NCBI Taxonomy" id="273068"/>
    <lineage>
        <taxon>Bacteria</taxon>
        <taxon>Bacillati</taxon>
        <taxon>Bacillota</taxon>
        <taxon>Clostridia</taxon>
        <taxon>Thermoanaerobacterales</taxon>
        <taxon>Thermoanaerobacteraceae</taxon>
        <taxon>Caldanaerobacter</taxon>
    </lineage>
</organism>
<evidence type="ECO:0000259" key="6">
    <source>
        <dbReference type="Pfam" id="PF01420"/>
    </source>
</evidence>
<keyword evidence="3" id="KW-0238">DNA-binding</keyword>
<dbReference type="InterPro" id="IPR051212">
    <property type="entry name" value="Type-I_RE_S_subunit"/>
</dbReference>
<reference evidence="10" key="3">
    <citation type="journal article" date="2017" name="Proc. Natl. Acad. Sci. U.S.A.">
        <title>Structural basis underlying complex assembly and conformational transition of the type I R-M system.</title>
        <authorList>
            <person name="Liu Y.P."/>
            <person name="Tang Q."/>
            <person name="Zhang J.Z."/>
            <person name="Tian L.F."/>
            <person name="Gao P."/>
            <person name="Yan X.X."/>
        </authorList>
    </citation>
    <scope>X-RAY CRYSTALLOGRAPHY (3.20 ANGSTROMS) OF 2-398</scope>
</reference>
<keyword evidence="7" id="KW-0378">Hydrolase</keyword>
<keyword evidence="2" id="KW-0680">Restriction system</keyword>
<evidence type="ECO:0000256" key="3">
    <source>
        <dbReference type="ARBA" id="ARBA00023125"/>
    </source>
</evidence>
<feature type="coiled-coil region" evidence="5">
    <location>
        <begin position="357"/>
        <end position="391"/>
    </location>
</feature>
<dbReference type="InterPro" id="IPR044946">
    <property type="entry name" value="Restrct_endonuc_typeI_TRD_sf"/>
</dbReference>
<proteinExistence type="evidence at protein level"/>
<sequence length="398" mass="44697">MTEGPYKLPPGWRWVRLGEVCLPTERRDPTKNPSTYFVYVDISAIDSTVGKIVSPKEILGQHAPSRARKVIRSGDVIFATTRPYLKNIALVPPDLDGQICSTGFCVIRANREFAEPEFLFHLCRSDFITNQLTASKMRGTSYPAVTDNDVYNTLIPLPPLEEQRRIVAKVEALMERVREVRRLRAEAQKDTELLMQTALAEVFPHPGADLPPGWRWVRLGEVCDIIMGQSPPSSTYNFEGNGLPFFQGKADFGDLHPTPRIWCSAPQKVARPGDVLISVRAPVGSTNVANLACCIGRGLAALRPRDSLERFWLLYYLHYLEPELSKMGAGSTFNAITKKDLQNVFIPLPPLEEQRRIVAYLDQIQQQVAALKRAQAETEAELKRLEQAILDKAFRGDL</sequence>
<name>Q8R9Q6_CALS4</name>
<keyword evidence="5" id="KW-0175">Coiled coil</keyword>